<dbReference type="AlphaFoldDB" id="A0ABD3QV22"/>
<keyword evidence="3" id="KW-1185">Reference proteome</keyword>
<evidence type="ECO:0000313" key="3">
    <source>
        <dbReference type="Proteomes" id="UP001530400"/>
    </source>
</evidence>
<organism evidence="2 3">
    <name type="scientific">Cyclotella atomus</name>
    <dbReference type="NCBI Taxonomy" id="382360"/>
    <lineage>
        <taxon>Eukaryota</taxon>
        <taxon>Sar</taxon>
        <taxon>Stramenopiles</taxon>
        <taxon>Ochrophyta</taxon>
        <taxon>Bacillariophyta</taxon>
        <taxon>Coscinodiscophyceae</taxon>
        <taxon>Thalassiosirophycidae</taxon>
        <taxon>Stephanodiscales</taxon>
        <taxon>Stephanodiscaceae</taxon>
        <taxon>Cyclotella</taxon>
    </lineage>
</organism>
<gene>
    <name evidence="2" type="ORF">ACHAWO_003861</name>
</gene>
<comment type="caution">
    <text evidence="2">The sequence shown here is derived from an EMBL/GenBank/DDBJ whole genome shotgun (WGS) entry which is preliminary data.</text>
</comment>
<feature type="region of interest" description="Disordered" evidence="1">
    <location>
        <begin position="76"/>
        <end position="96"/>
    </location>
</feature>
<name>A0ABD3QV22_9STRA</name>
<evidence type="ECO:0000256" key="1">
    <source>
        <dbReference type="SAM" id="MobiDB-lite"/>
    </source>
</evidence>
<sequence>MNSKKTASKDETKLPSTITIEDVTSYLKGMMEREAISYHAQKELYQKRRSSLTAPSSDDASLSNASFYATATDVSGIHGSGPASKEDSSGQKADMTSFTALKNLDESKLSMSRHPLDSISCDYDTLCQLQRQPADLSGLCTTGNARRMPTPPDSDNVKTIDDFMKSFVGSTISGKRVDTTSQFFNNFYG</sequence>
<evidence type="ECO:0000313" key="2">
    <source>
        <dbReference type="EMBL" id="KAL3801855.1"/>
    </source>
</evidence>
<dbReference type="Proteomes" id="UP001530400">
    <property type="component" value="Unassembled WGS sequence"/>
</dbReference>
<proteinExistence type="predicted"/>
<accession>A0ABD3QV22</accession>
<dbReference type="EMBL" id="JALLPJ020000121">
    <property type="protein sequence ID" value="KAL3801855.1"/>
    <property type="molecule type" value="Genomic_DNA"/>
</dbReference>
<reference evidence="2 3" key="1">
    <citation type="submission" date="2024-10" db="EMBL/GenBank/DDBJ databases">
        <title>Updated reference genomes for cyclostephanoid diatoms.</title>
        <authorList>
            <person name="Roberts W.R."/>
            <person name="Alverson A.J."/>
        </authorList>
    </citation>
    <scope>NUCLEOTIDE SEQUENCE [LARGE SCALE GENOMIC DNA]</scope>
    <source>
        <strain evidence="2 3">AJA010-31</strain>
    </source>
</reference>
<protein>
    <submittedName>
        <fullName evidence="2">Uncharacterized protein</fullName>
    </submittedName>
</protein>